<accession>A0ABS0D9V2</accession>
<organism evidence="1 2">
    <name type="scientific">Nocardia higoensis</name>
    <dbReference type="NCBI Taxonomy" id="228599"/>
    <lineage>
        <taxon>Bacteria</taxon>
        <taxon>Bacillati</taxon>
        <taxon>Actinomycetota</taxon>
        <taxon>Actinomycetes</taxon>
        <taxon>Mycobacteriales</taxon>
        <taxon>Nocardiaceae</taxon>
        <taxon>Nocardia</taxon>
    </lineage>
</organism>
<dbReference type="EMBL" id="JADLQN010000001">
    <property type="protein sequence ID" value="MBF6354920.1"/>
    <property type="molecule type" value="Genomic_DNA"/>
</dbReference>
<gene>
    <name evidence="1" type="ORF">IU449_10240</name>
</gene>
<name>A0ABS0D9V2_9NOCA</name>
<evidence type="ECO:0000313" key="2">
    <source>
        <dbReference type="Proteomes" id="UP000707731"/>
    </source>
</evidence>
<evidence type="ECO:0000313" key="1">
    <source>
        <dbReference type="EMBL" id="MBF6354920.1"/>
    </source>
</evidence>
<dbReference type="RefSeq" id="WP_195001595.1">
    <property type="nucleotide sequence ID" value="NZ_JADLQN010000001.1"/>
</dbReference>
<dbReference type="Proteomes" id="UP000707731">
    <property type="component" value="Unassembled WGS sequence"/>
</dbReference>
<sequence>MSDLASVWDEAAQDAPAWVAWSDLRRCHIQIDALFDDTLRSLPVAEDFTAGENVPPCPVAARYSPAMLEWVEYGAFAVFPTRASLIDSSEVADRFVCYLTEYLVRNADGLRFNVPANGTPVYEGIGPSVCYGYTSAVDNPVDMLLSMIEHGDGFADDITDRVEEYHDSKA</sequence>
<comment type="caution">
    <text evidence="1">The sequence shown here is derived from an EMBL/GenBank/DDBJ whole genome shotgun (WGS) entry which is preliminary data.</text>
</comment>
<reference evidence="1 2" key="1">
    <citation type="submission" date="2020-10" db="EMBL/GenBank/DDBJ databases">
        <title>Identification of Nocardia species via Next-generation sequencing and recognition of intraspecies genetic diversity.</title>
        <authorList>
            <person name="Li P."/>
            <person name="Li P."/>
            <person name="Lu B."/>
        </authorList>
    </citation>
    <scope>NUCLEOTIDE SEQUENCE [LARGE SCALE GENOMIC DNA]</scope>
    <source>
        <strain evidence="1 2">BJ06-0143</strain>
    </source>
</reference>
<proteinExistence type="predicted"/>
<protein>
    <submittedName>
        <fullName evidence="1">Uncharacterized protein</fullName>
    </submittedName>
</protein>
<keyword evidence="2" id="KW-1185">Reference proteome</keyword>